<organism evidence="2 3">
    <name type="scientific">Mariprofundus ferrooxydans PV-1</name>
    <dbReference type="NCBI Taxonomy" id="314345"/>
    <lineage>
        <taxon>Bacteria</taxon>
        <taxon>Pseudomonadati</taxon>
        <taxon>Pseudomonadota</taxon>
        <taxon>Candidatius Mariprofundia</taxon>
        <taxon>Mariprofundales</taxon>
        <taxon>Mariprofundaceae</taxon>
        <taxon>Mariprofundus</taxon>
    </lineage>
</organism>
<dbReference type="InterPro" id="IPR011017">
    <property type="entry name" value="TRASH_dom"/>
</dbReference>
<dbReference type="InterPro" id="IPR007029">
    <property type="entry name" value="YHS_dom"/>
</dbReference>
<dbReference type="InterPro" id="IPR052020">
    <property type="entry name" value="Cyclic_di-GMP/3'3'-cGAMP_PDE"/>
</dbReference>
<dbReference type="Gene3D" id="1.10.3210.10">
    <property type="entry name" value="Hypothetical protein af1432"/>
    <property type="match status" value="1"/>
</dbReference>
<dbReference type="InterPro" id="IPR003607">
    <property type="entry name" value="HD/PDEase_dom"/>
</dbReference>
<dbReference type="SMART" id="SM00746">
    <property type="entry name" value="TRASH"/>
    <property type="match status" value="1"/>
</dbReference>
<dbReference type="AlphaFoldDB" id="Q0F1L7"/>
<keyword evidence="3" id="KW-1185">Reference proteome</keyword>
<dbReference type="GO" id="GO:0008081">
    <property type="term" value="F:phosphoric diester hydrolase activity"/>
    <property type="evidence" value="ECO:0007669"/>
    <property type="project" value="UniProtKB-ARBA"/>
</dbReference>
<dbReference type="PANTHER" id="PTHR45228">
    <property type="entry name" value="CYCLIC DI-GMP PHOSPHODIESTERASE TM_0186-RELATED"/>
    <property type="match status" value="1"/>
</dbReference>
<feature type="domain" description="HD-GYP" evidence="1">
    <location>
        <begin position="58"/>
        <end position="256"/>
    </location>
</feature>
<evidence type="ECO:0000313" key="3">
    <source>
        <dbReference type="Proteomes" id="UP000005297"/>
    </source>
</evidence>
<evidence type="ECO:0000259" key="1">
    <source>
        <dbReference type="PROSITE" id="PS51832"/>
    </source>
</evidence>
<dbReference type="EMBL" id="AATS01000003">
    <property type="protein sequence ID" value="EAU55174.1"/>
    <property type="molecule type" value="Genomic_DNA"/>
</dbReference>
<sequence length="257" mass="29095">MMIDPVCGMEVSGSDYSTKHQNVLYAFCSDLCKQSFLQHADTYIDMQLSRIQERNKELELIRSETIQCLSRAAEYKDNETGGHISRMASYCKRLAMVSGLDMRHAQLIEMASPMHDIGKIGIPEYILLKEGPLDANERRIMQQHPEIGADIIGRNLQSELMNMACSISLTHHEKWDGTGYPKGLNGNSIPIEGRIVGLCDVFDALISKRPYKPVWPIDKIKNYISEQTGKHFDPTLAALFLDNFSDYLAICRCCNEE</sequence>
<evidence type="ECO:0000313" key="2">
    <source>
        <dbReference type="EMBL" id="EAU55174.1"/>
    </source>
</evidence>
<dbReference type="SMART" id="SM00471">
    <property type="entry name" value="HDc"/>
    <property type="match status" value="1"/>
</dbReference>
<dbReference type="Pfam" id="PF04945">
    <property type="entry name" value="YHS"/>
    <property type="match status" value="1"/>
</dbReference>
<proteinExistence type="predicted"/>
<dbReference type="Pfam" id="PF13487">
    <property type="entry name" value="HD_5"/>
    <property type="match status" value="1"/>
</dbReference>
<comment type="caution">
    <text evidence="2">The sequence shown here is derived from an EMBL/GenBank/DDBJ whole genome shotgun (WGS) entry which is preliminary data.</text>
</comment>
<dbReference type="RefSeq" id="WP_009849637.1">
    <property type="nucleotide sequence ID" value="NZ_DS022294.1"/>
</dbReference>
<dbReference type="PANTHER" id="PTHR45228:SF5">
    <property type="entry name" value="CYCLIC DI-GMP PHOSPHODIESTERASE VC_1348-RELATED"/>
    <property type="match status" value="1"/>
</dbReference>
<dbReference type="eggNOG" id="COG3437">
    <property type="taxonomic scope" value="Bacteria"/>
</dbReference>
<reference evidence="2 3" key="1">
    <citation type="submission" date="2006-09" db="EMBL/GenBank/DDBJ databases">
        <authorList>
            <person name="Emerson D."/>
            <person name="Ferriera S."/>
            <person name="Johnson J."/>
            <person name="Kravitz S."/>
            <person name="Halpern A."/>
            <person name="Remington K."/>
            <person name="Beeson K."/>
            <person name="Tran B."/>
            <person name="Rogers Y.-H."/>
            <person name="Friedman R."/>
            <person name="Venter J.C."/>
        </authorList>
    </citation>
    <scope>NUCLEOTIDE SEQUENCE [LARGE SCALE GENOMIC DNA]</scope>
    <source>
        <strain evidence="2 3">PV-1</strain>
    </source>
</reference>
<dbReference type="InterPro" id="IPR037522">
    <property type="entry name" value="HD_GYP_dom"/>
</dbReference>
<accession>Q0F1L7</accession>
<dbReference type="Proteomes" id="UP000005297">
    <property type="component" value="Unassembled WGS sequence"/>
</dbReference>
<protein>
    <submittedName>
        <fullName evidence="2">Response regulator</fullName>
    </submittedName>
</protein>
<dbReference type="PROSITE" id="PS51832">
    <property type="entry name" value="HD_GYP"/>
    <property type="match status" value="1"/>
</dbReference>
<name>Q0F1L7_9PROT</name>
<dbReference type="SUPFAM" id="SSF109604">
    <property type="entry name" value="HD-domain/PDEase-like"/>
    <property type="match status" value="1"/>
</dbReference>
<dbReference type="CDD" id="cd00077">
    <property type="entry name" value="HDc"/>
    <property type="match status" value="1"/>
</dbReference>
<dbReference type="InParanoid" id="Q0F1L7"/>
<gene>
    <name evidence="2" type="ORF">SPV1_10596</name>
</gene>
<dbReference type="HOGENOM" id="CLU_000445_92_3_0"/>